<protein>
    <submittedName>
        <fullName evidence="2">Uncharacterized protein (DUF983 family)</fullName>
    </submittedName>
</protein>
<proteinExistence type="predicted"/>
<organism evidence="2 3">
    <name type="scientific">Streptomyces thermodiastaticus</name>
    <dbReference type="NCBI Taxonomy" id="44061"/>
    <lineage>
        <taxon>Bacteria</taxon>
        <taxon>Bacillati</taxon>
        <taxon>Actinomycetota</taxon>
        <taxon>Actinomycetes</taxon>
        <taxon>Kitasatosporales</taxon>
        <taxon>Streptomycetaceae</taxon>
        <taxon>Streptomyces</taxon>
    </lineage>
</organism>
<gene>
    <name evidence="2" type="ORF">QO019_006169</name>
</gene>
<reference evidence="2 3" key="1">
    <citation type="submission" date="2023-07" db="EMBL/GenBank/DDBJ databases">
        <title>Genomic Encyclopedia of Type Strains, Phase IV (KMG-IV): sequencing the most valuable type-strain genomes for metagenomic binning, comparative biology and taxonomic classification.</title>
        <authorList>
            <person name="Goeker M."/>
        </authorList>
    </citation>
    <scope>NUCLEOTIDE SEQUENCE [LARGE SCALE GENOMIC DNA]</scope>
    <source>
        <strain evidence="2 3">DSM 40573</strain>
    </source>
</reference>
<feature type="region of interest" description="Disordered" evidence="1">
    <location>
        <begin position="90"/>
        <end position="113"/>
    </location>
</feature>
<sequence length="113" mass="11767">MTLHRAVCCDVDACLALYVAAPRLGPDAALYAAQRAGWEVRAGGLSTRCPCCARGGLPVLERGDCPVCGGSTFTTADGDRCHHCGHVLPAPPNWGEDTNQDQDDEAAVPTGTD</sequence>
<evidence type="ECO:0000313" key="2">
    <source>
        <dbReference type="EMBL" id="MDQ0491272.1"/>
    </source>
</evidence>
<dbReference type="EMBL" id="JAUSWC010000031">
    <property type="protein sequence ID" value="MDQ0491272.1"/>
    <property type="molecule type" value="Genomic_DNA"/>
</dbReference>
<accession>A0ABU0KPA6</accession>
<comment type="caution">
    <text evidence="2">The sequence shown here is derived from an EMBL/GenBank/DDBJ whole genome shotgun (WGS) entry which is preliminary data.</text>
</comment>
<evidence type="ECO:0000313" key="3">
    <source>
        <dbReference type="Proteomes" id="UP001236795"/>
    </source>
</evidence>
<keyword evidence="3" id="KW-1185">Reference proteome</keyword>
<name>A0ABU0KPA6_9ACTN</name>
<dbReference type="Proteomes" id="UP001236795">
    <property type="component" value="Unassembled WGS sequence"/>
</dbReference>
<evidence type="ECO:0000256" key="1">
    <source>
        <dbReference type="SAM" id="MobiDB-lite"/>
    </source>
</evidence>
<dbReference type="RefSeq" id="WP_215189215.1">
    <property type="nucleotide sequence ID" value="NZ_JAUSWC010000031.1"/>
</dbReference>